<keyword evidence="4 7" id="KW-0472">Membrane</keyword>
<evidence type="ECO:0008006" key="10">
    <source>
        <dbReference type="Google" id="ProtNLM"/>
    </source>
</evidence>
<reference evidence="9" key="1">
    <citation type="journal article" date="2012" name="Proc. Natl. Acad. Sci. U.S.A.">
        <title>Genome sequence of the button mushroom Agaricus bisporus reveals mechanisms governing adaptation to a humic-rich ecological niche.</title>
        <authorList>
            <person name="Morin E."/>
            <person name="Kohler A."/>
            <person name="Baker A.R."/>
            <person name="Foulongne-Oriol M."/>
            <person name="Lombard V."/>
            <person name="Nagy L.G."/>
            <person name="Ohm R.A."/>
            <person name="Patyshakuliyeva A."/>
            <person name="Brun A."/>
            <person name="Aerts A.L."/>
            <person name="Bailey A.M."/>
            <person name="Billette C."/>
            <person name="Coutinho P.M."/>
            <person name="Deakin G."/>
            <person name="Doddapaneni H."/>
            <person name="Floudas D."/>
            <person name="Grimwood J."/>
            <person name="Hilden K."/>
            <person name="Kuees U."/>
            <person name="LaButti K.M."/>
            <person name="Lapidus A."/>
            <person name="Lindquist E.A."/>
            <person name="Lucas S.M."/>
            <person name="Murat C."/>
            <person name="Riley R.W."/>
            <person name="Salamov A.A."/>
            <person name="Schmutz J."/>
            <person name="Subramanian V."/>
            <person name="Woesten H.A.B."/>
            <person name="Xu J."/>
            <person name="Eastwood D.C."/>
            <person name="Foster G.D."/>
            <person name="Sonnenberg A.S."/>
            <person name="Cullen D."/>
            <person name="de Vries R.P."/>
            <person name="Lundell T."/>
            <person name="Hibbett D.S."/>
            <person name="Henrissat B."/>
            <person name="Burton K.S."/>
            <person name="Kerrigan R.W."/>
            <person name="Challen M.P."/>
            <person name="Grigoriev I.V."/>
            <person name="Martin F."/>
        </authorList>
    </citation>
    <scope>NUCLEOTIDE SEQUENCE [LARGE SCALE GENOMIC DNA]</scope>
    <source>
        <strain evidence="9">JB137-S8 / ATCC MYA-4627 / FGSC 10392</strain>
    </source>
</reference>
<evidence type="ECO:0000313" key="9">
    <source>
        <dbReference type="Proteomes" id="UP000008493"/>
    </source>
</evidence>
<accession>K5WUX5</accession>
<keyword evidence="9" id="KW-1185">Reference proteome</keyword>
<dbReference type="KEGG" id="abp:AGABI1DRAFT113840"/>
<dbReference type="AlphaFoldDB" id="K5WUX5"/>
<dbReference type="GO" id="GO:0034486">
    <property type="term" value="P:vacuolar transmembrane transport"/>
    <property type="evidence" value="ECO:0007669"/>
    <property type="project" value="UniProtKB-ARBA"/>
</dbReference>
<dbReference type="RefSeq" id="XP_007329979.1">
    <property type="nucleotide sequence ID" value="XM_007329917.1"/>
</dbReference>
<keyword evidence="3 7" id="KW-1133">Transmembrane helix</keyword>
<dbReference type="InterPro" id="IPR006603">
    <property type="entry name" value="PQ-loop_rpt"/>
</dbReference>
<dbReference type="Proteomes" id="UP000008493">
    <property type="component" value="Unassembled WGS sequence"/>
</dbReference>
<evidence type="ECO:0000256" key="6">
    <source>
        <dbReference type="ARBA" id="ARBA00050768"/>
    </source>
</evidence>
<sequence>MIVPSGLSSIFGWISIACWIVVYSPQIYENYALQSGQGLSVAFVLIWLFGDFCNLIGALFAGLLPTIIILDCYYVLCDVTLFCQIYYYRWKHSRPVENGENEPLLGEEEQDKPTPLRAKTLTMRYTAAVIFVCLVGTTAWWISGEGEQKGTPGHTISRGNFWKSQIFGWLSCMSFIGARIPQIIKNFKTRCKGLSPALFFFAICGNAAFGASILSKRMDRDYIILNASWLTGSLLVVTLDIAVLCQFGVYCARAE</sequence>
<evidence type="ECO:0000313" key="8">
    <source>
        <dbReference type="EMBL" id="EKM79261.1"/>
    </source>
</evidence>
<dbReference type="GeneID" id="18824129"/>
<dbReference type="SMART" id="SM00679">
    <property type="entry name" value="CTNS"/>
    <property type="match status" value="2"/>
</dbReference>
<gene>
    <name evidence="8" type="ORF">AGABI1DRAFT_113840</name>
</gene>
<dbReference type="InterPro" id="IPR051415">
    <property type="entry name" value="LAAT-1"/>
</dbReference>
<dbReference type="PANTHER" id="PTHR16201:SF44">
    <property type="entry name" value="SEVEN TRANSMEMBRANE PROTEIN 1"/>
    <property type="match status" value="1"/>
</dbReference>
<proteinExistence type="inferred from homology"/>
<protein>
    <recommendedName>
        <fullName evidence="10">PQ-loop-domain-containing protein</fullName>
    </recommendedName>
</protein>
<dbReference type="GO" id="GO:0015174">
    <property type="term" value="F:basic amino acid transmembrane transporter activity"/>
    <property type="evidence" value="ECO:0007669"/>
    <property type="project" value="UniProtKB-ARBA"/>
</dbReference>
<dbReference type="EMBL" id="JH971390">
    <property type="protein sequence ID" value="EKM79261.1"/>
    <property type="molecule type" value="Genomic_DNA"/>
</dbReference>
<comment type="subcellular location">
    <subcellularLocation>
        <location evidence="1">Membrane</location>
        <topology evidence="1">Multi-pass membrane protein</topology>
    </subcellularLocation>
</comment>
<name>K5WUX5_AGABU</name>
<dbReference type="STRING" id="597362.K5WUX5"/>
<evidence type="ECO:0000256" key="3">
    <source>
        <dbReference type="ARBA" id="ARBA00022989"/>
    </source>
</evidence>
<comment type="catalytic activity">
    <reaction evidence="6">
        <text>L-histidine(out) + L-arginine(in) = L-histidine(in) + L-arginine(out)</text>
        <dbReference type="Rhea" id="RHEA:71063"/>
        <dbReference type="ChEBI" id="CHEBI:32682"/>
        <dbReference type="ChEBI" id="CHEBI:57595"/>
    </reaction>
</comment>
<evidence type="ECO:0000256" key="5">
    <source>
        <dbReference type="ARBA" id="ARBA00038039"/>
    </source>
</evidence>
<evidence type="ECO:0000256" key="4">
    <source>
        <dbReference type="ARBA" id="ARBA00023136"/>
    </source>
</evidence>
<dbReference type="FunCoup" id="K5WUX5">
    <property type="interactions" value="91"/>
</dbReference>
<dbReference type="OrthoDB" id="8048523at2759"/>
<feature type="transmembrane region" description="Helical" evidence="7">
    <location>
        <begin position="193"/>
        <end position="215"/>
    </location>
</feature>
<comment type="similarity">
    <text evidence="5">Belongs to the laat-1 family.</text>
</comment>
<evidence type="ECO:0000256" key="2">
    <source>
        <dbReference type="ARBA" id="ARBA00022692"/>
    </source>
</evidence>
<evidence type="ECO:0000256" key="7">
    <source>
        <dbReference type="SAM" id="Phobius"/>
    </source>
</evidence>
<evidence type="ECO:0000256" key="1">
    <source>
        <dbReference type="ARBA" id="ARBA00004141"/>
    </source>
</evidence>
<feature type="transmembrane region" description="Helical" evidence="7">
    <location>
        <begin position="67"/>
        <end position="88"/>
    </location>
</feature>
<dbReference type="OMA" id="DMCIFIQ"/>
<dbReference type="InParanoid" id="K5WUX5"/>
<dbReference type="Pfam" id="PF04193">
    <property type="entry name" value="PQ-loop"/>
    <property type="match status" value="2"/>
</dbReference>
<dbReference type="eggNOG" id="KOG2913">
    <property type="taxonomic scope" value="Eukaryota"/>
</dbReference>
<dbReference type="FunFam" id="1.20.1280.290:FF:000009">
    <property type="entry name" value="PQ loop repeat family protein"/>
    <property type="match status" value="1"/>
</dbReference>
<dbReference type="PANTHER" id="PTHR16201">
    <property type="entry name" value="SEVEN TRANSMEMBRANE PROTEIN 1-RELATED"/>
    <property type="match status" value="1"/>
</dbReference>
<feature type="transmembrane region" description="Helical" evidence="7">
    <location>
        <begin position="125"/>
        <end position="142"/>
    </location>
</feature>
<dbReference type="HOGENOM" id="CLU_019699_1_0_1"/>
<dbReference type="GO" id="GO:0098852">
    <property type="term" value="C:lytic vacuole membrane"/>
    <property type="evidence" value="ECO:0007669"/>
    <property type="project" value="UniProtKB-ARBA"/>
</dbReference>
<feature type="transmembrane region" description="Helical" evidence="7">
    <location>
        <begin position="40"/>
        <end position="61"/>
    </location>
</feature>
<feature type="transmembrane region" description="Helical" evidence="7">
    <location>
        <begin position="227"/>
        <end position="252"/>
    </location>
</feature>
<feature type="transmembrane region" description="Helical" evidence="7">
    <location>
        <begin position="6"/>
        <end position="28"/>
    </location>
</feature>
<organism evidence="8 9">
    <name type="scientific">Agaricus bisporus var. burnettii (strain JB137-S8 / ATCC MYA-4627 / FGSC 10392)</name>
    <name type="common">White button mushroom</name>
    <dbReference type="NCBI Taxonomy" id="597362"/>
    <lineage>
        <taxon>Eukaryota</taxon>
        <taxon>Fungi</taxon>
        <taxon>Dikarya</taxon>
        <taxon>Basidiomycota</taxon>
        <taxon>Agaricomycotina</taxon>
        <taxon>Agaricomycetes</taxon>
        <taxon>Agaricomycetidae</taxon>
        <taxon>Agaricales</taxon>
        <taxon>Agaricineae</taxon>
        <taxon>Agaricaceae</taxon>
        <taxon>Agaricus</taxon>
    </lineage>
</organism>
<keyword evidence="2 7" id="KW-0812">Transmembrane</keyword>
<dbReference type="Gene3D" id="1.20.1280.290">
    <property type="match status" value="2"/>
</dbReference>